<keyword evidence="1" id="KW-1133">Transmembrane helix</keyword>
<evidence type="ECO:0000313" key="4">
    <source>
        <dbReference type="Proteomes" id="UP000195859"/>
    </source>
</evidence>
<gene>
    <name evidence="3" type="ORF">B5E44_06870</name>
    <name evidence="2" type="ORF">B5E59_00815</name>
</gene>
<feature type="transmembrane region" description="Helical" evidence="1">
    <location>
        <begin position="16"/>
        <end position="33"/>
    </location>
</feature>
<dbReference type="EMBL" id="NFLS01000001">
    <property type="protein sequence ID" value="OUQ58289.1"/>
    <property type="molecule type" value="Genomic_DNA"/>
</dbReference>
<keyword evidence="1" id="KW-0812">Transmembrane</keyword>
<dbReference type="GeneID" id="78202151"/>
<dbReference type="RefSeq" id="WP_087175725.1">
    <property type="nucleotide sequence ID" value="NZ_NFKZ01000001.1"/>
</dbReference>
<name>A0A1Y4VZU6_9LACO</name>
<reference evidence="3" key="2">
    <citation type="journal article" date="2018" name="BMC Genomics">
        <title>Whole genome sequencing and function prediction of 133 gut anaerobes isolated from chicken caecum in pure cultures.</title>
        <authorList>
            <person name="Medvecky M."/>
            <person name="Cejkova D."/>
            <person name="Polansky O."/>
            <person name="Karasova D."/>
            <person name="Kubasova T."/>
            <person name="Cizek A."/>
            <person name="Rychlik I."/>
        </authorList>
    </citation>
    <scope>NUCLEOTIDE SEQUENCE</scope>
    <source>
        <strain evidence="3">An101</strain>
        <strain evidence="2">An115</strain>
    </source>
</reference>
<evidence type="ECO:0000313" key="3">
    <source>
        <dbReference type="EMBL" id="OUQ75481.1"/>
    </source>
</evidence>
<dbReference type="AlphaFoldDB" id="A0A1Y4VZU6"/>
<protein>
    <submittedName>
        <fullName evidence="3">Uncharacterized protein</fullName>
    </submittedName>
</protein>
<evidence type="ECO:0000256" key="1">
    <source>
        <dbReference type="SAM" id="Phobius"/>
    </source>
</evidence>
<proteinExistence type="predicted"/>
<accession>A0A1Y4VZU6</accession>
<dbReference type="Proteomes" id="UP000196293">
    <property type="component" value="Unassembled WGS sequence"/>
</dbReference>
<feature type="transmembrane region" description="Helical" evidence="1">
    <location>
        <begin position="108"/>
        <end position="126"/>
    </location>
</feature>
<keyword evidence="1" id="KW-0472">Membrane</keyword>
<comment type="caution">
    <text evidence="3">The sequence shown here is derived from an EMBL/GenBank/DDBJ whole genome shotgun (WGS) entry which is preliminary data.</text>
</comment>
<evidence type="ECO:0000313" key="2">
    <source>
        <dbReference type="EMBL" id="OUQ58289.1"/>
    </source>
</evidence>
<reference evidence="4 5" key="1">
    <citation type="submission" date="2017-04" db="EMBL/GenBank/DDBJ databases">
        <title>Function of individual gut microbiota members based on whole genome sequencing of pure cultures obtained from chicken caecum.</title>
        <authorList>
            <person name="Medvecky M."/>
            <person name="Cejkova D."/>
            <person name="Polansky O."/>
            <person name="Karasova D."/>
            <person name="Kubasova T."/>
            <person name="Cizek A."/>
            <person name="Rychlik I."/>
        </authorList>
    </citation>
    <scope>NUCLEOTIDE SEQUENCE [LARGE SCALE GENOMIC DNA]</scope>
    <source>
        <strain evidence="4">An101</strain>
        <strain evidence="5">An115</strain>
    </source>
</reference>
<dbReference type="EMBL" id="NFLZ01000017">
    <property type="protein sequence ID" value="OUQ75481.1"/>
    <property type="molecule type" value="Genomic_DNA"/>
</dbReference>
<sequence length="151" mass="17087">MKYLKELLSRTEHHPAHIILGLVTAAIGIMLIIDDNYYFWPPDMAVFINSDCIGTWALFTGLGLIYVALQKAIPSQANLIWLLSQCAFVGGESFLEFANGIVTHNNHLIAFSFAMFGYLLLTFGVIRSNSLINRRIEKRIKDRDRKIAEGR</sequence>
<evidence type="ECO:0000313" key="5">
    <source>
        <dbReference type="Proteomes" id="UP000196293"/>
    </source>
</evidence>
<keyword evidence="5" id="KW-1185">Reference proteome</keyword>
<organism evidence="3 4">
    <name type="scientific">Lactobacillus gallinarum</name>
    <dbReference type="NCBI Taxonomy" id="52242"/>
    <lineage>
        <taxon>Bacteria</taxon>
        <taxon>Bacillati</taxon>
        <taxon>Bacillota</taxon>
        <taxon>Bacilli</taxon>
        <taxon>Lactobacillales</taxon>
        <taxon>Lactobacillaceae</taxon>
        <taxon>Lactobacillus</taxon>
    </lineage>
</organism>
<dbReference type="Proteomes" id="UP000195859">
    <property type="component" value="Unassembled WGS sequence"/>
</dbReference>
<feature type="transmembrane region" description="Helical" evidence="1">
    <location>
        <begin position="45"/>
        <end position="67"/>
    </location>
</feature>